<feature type="region of interest" description="Disordered" evidence="1">
    <location>
        <begin position="63"/>
        <end position="115"/>
    </location>
</feature>
<dbReference type="STRING" id="1238424.J07HQW1_00324"/>
<dbReference type="HOGENOM" id="CLU_169411_0_0_2"/>
<organism evidence="2 3">
    <name type="scientific">Haloquadratum walsbyi J07HQW1</name>
    <dbReference type="NCBI Taxonomy" id="1238424"/>
    <lineage>
        <taxon>Archaea</taxon>
        <taxon>Methanobacteriati</taxon>
        <taxon>Methanobacteriota</taxon>
        <taxon>Stenosarchaea group</taxon>
        <taxon>Halobacteria</taxon>
        <taxon>Halobacteriales</taxon>
        <taxon>Haloferacaceae</taxon>
        <taxon>Haloquadratum</taxon>
    </lineage>
</organism>
<name>U1N1G0_9EURY</name>
<feature type="compositionally biased region" description="Basic and acidic residues" evidence="1">
    <location>
        <begin position="65"/>
        <end position="85"/>
    </location>
</feature>
<dbReference type="Proteomes" id="UP000030649">
    <property type="component" value="Unassembled WGS sequence"/>
</dbReference>
<dbReference type="AlphaFoldDB" id="U1N1G0"/>
<evidence type="ECO:0000313" key="3">
    <source>
        <dbReference type="Proteomes" id="UP000030649"/>
    </source>
</evidence>
<evidence type="ECO:0000256" key="1">
    <source>
        <dbReference type="SAM" id="MobiDB-lite"/>
    </source>
</evidence>
<evidence type="ECO:0000313" key="2">
    <source>
        <dbReference type="EMBL" id="ERG90305.1"/>
    </source>
</evidence>
<accession>U1N1G0</accession>
<reference evidence="2 3" key="1">
    <citation type="journal article" date="2013" name="PLoS ONE">
        <title>Assembly-driven community genomics of a hypersaline microbial ecosystem.</title>
        <authorList>
            <person name="Podell S."/>
            <person name="Ugalde J.A."/>
            <person name="Narasingarao P."/>
            <person name="Banfield J.F."/>
            <person name="Heidelberg K.B."/>
            <person name="Allen E.E."/>
        </authorList>
    </citation>
    <scope>NUCLEOTIDE SEQUENCE [LARGE SCALE GENOMIC DNA]</scope>
    <source>
        <strain evidence="3">J07HQW1</strain>
    </source>
</reference>
<gene>
    <name evidence="2" type="ORF">J07HQW1_00324</name>
</gene>
<dbReference type="EMBL" id="KE356560">
    <property type="protein sequence ID" value="ERG90305.1"/>
    <property type="molecule type" value="Genomic_DNA"/>
</dbReference>
<sequence>MSSNMCRQYQHNVPVFGSRGRIHSCSGSYTGVQELFELMTDLNPQPTIKPVAAIAIKRAAIVDSGTKEAHNEDTSKNNVKSESKNTLELATRQHASADVAPELYNVNADTQESSQ</sequence>
<proteinExistence type="predicted"/>
<protein>
    <submittedName>
        <fullName evidence="2">Uncharacterized protein</fullName>
    </submittedName>
</protein>